<dbReference type="InterPro" id="IPR001314">
    <property type="entry name" value="Peptidase_S1A"/>
</dbReference>
<keyword evidence="3" id="KW-0645">Protease</keyword>
<dbReference type="GO" id="GO:0004252">
    <property type="term" value="F:serine-type endopeptidase activity"/>
    <property type="evidence" value="ECO:0007669"/>
    <property type="project" value="InterPro"/>
</dbReference>
<feature type="domain" description="Peptidase S1" evidence="5">
    <location>
        <begin position="29"/>
        <end position="399"/>
    </location>
</feature>
<evidence type="ECO:0000256" key="2">
    <source>
        <dbReference type="ARBA" id="ARBA00024195"/>
    </source>
</evidence>
<evidence type="ECO:0000313" key="6">
    <source>
        <dbReference type="Proteomes" id="UP000050792"/>
    </source>
</evidence>
<dbReference type="Proteomes" id="UP000050792">
    <property type="component" value="Unassembled WGS sequence"/>
</dbReference>
<dbReference type="Gene3D" id="2.40.10.10">
    <property type="entry name" value="Trypsin-like serine proteases"/>
    <property type="match status" value="1"/>
</dbReference>
<dbReference type="InterPro" id="IPR018114">
    <property type="entry name" value="TRYPSIN_HIS"/>
</dbReference>
<dbReference type="AlphaFoldDB" id="A0AA85EV69"/>
<reference evidence="6" key="1">
    <citation type="submission" date="2022-06" db="EMBL/GenBank/DDBJ databases">
        <authorList>
            <person name="Berger JAMES D."/>
            <person name="Berger JAMES D."/>
        </authorList>
    </citation>
    <scope>NUCLEOTIDE SEQUENCE [LARGE SCALE GENOMIC DNA]</scope>
</reference>
<dbReference type="Pfam" id="PF00089">
    <property type="entry name" value="Trypsin"/>
    <property type="match status" value="1"/>
</dbReference>
<reference evidence="7" key="2">
    <citation type="submission" date="2023-11" db="UniProtKB">
        <authorList>
            <consortium name="WormBaseParasite"/>
        </authorList>
    </citation>
    <scope>IDENTIFICATION</scope>
</reference>
<feature type="signal peptide" evidence="4">
    <location>
        <begin position="1"/>
        <end position="19"/>
    </location>
</feature>
<dbReference type="InterPro" id="IPR051487">
    <property type="entry name" value="Ser/Thr_Proteases_Immune/Dev"/>
</dbReference>
<dbReference type="GO" id="GO:0006508">
    <property type="term" value="P:proteolysis"/>
    <property type="evidence" value="ECO:0007669"/>
    <property type="project" value="UniProtKB-KW"/>
</dbReference>
<keyword evidence="4" id="KW-0732">Signal</keyword>
<evidence type="ECO:0000313" key="7">
    <source>
        <dbReference type="WBParaSite" id="SRDH1_26210.4"/>
    </source>
</evidence>
<evidence type="ECO:0000256" key="4">
    <source>
        <dbReference type="SAM" id="SignalP"/>
    </source>
</evidence>
<dbReference type="PANTHER" id="PTHR24256">
    <property type="entry name" value="TRYPTASE-RELATED"/>
    <property type="match status" value="1"/>
</dbReference>
<dbReference type="SMART" id="SM00020">
    <property type="entry name" value="Tryp_SPc"/>
    <property type="match status" value="1"/>
</dbReference>
<evidence type="ECO:0000256" key="3">
    <source>
        <dbReference type="RuleBase" id="RU363034"/>
    </source>
</evidence>
<name>A0AA85EV69_9TREM</name>
<comment type="similarity">
    <text evidence="2">Belongs to the peptidase S1 family. CLIP subfamily.</text>
</comment>
<protein>
    <submittedName>
        <fullName evidence="7">Peptidase S1 domain-containing protein</fullName>
    </submittedName>
</protein>
<dbReference type="InterPro" id="IPR043504">
    <property type="entry name" value="Peptidase_S1_PA_chymotrypsin"/>
</dbReference>
<dbReference type="PROSITE" id="PS50240">
    <property type="entry name" value="TRYPSIN_DOM"/>
    <property type="match status" value="1"/>
</dbReference>
<dbReference type="SUPFAM" id="SSF50494">
    <property type="entry name" value="Trypsin-like serine proteases"/>
    <property type="match status" value="1"/>
</dbReference>
<accession>A0AA85EV69</accession>
<organism evidence="6 7">
    <name type="scientific">Schistosoma rodhaini</name>
    <dbReference type="NCBI Taxonomy" id="6188"/>
    <lineage>
        <taxon>Eukaryota</taxon>
        <taxon>Metazoa</taxon>
        <taxon>Spiralia</taxon>
        <taxon>Lophotrochozoa</taxon>
        <taxon>Platyhelminthes</taxon>
        <taxon>Trematoda</taxon>
        <taxon>Digenea</taxon>
        <taxon>Strigeidida</taxon>
        <taxon>Schistosomatoidea</taxon>
        <taxon>Schistosomatidae</taxon>
        <taxon>Schistosoma</taxon>
    </lineage>
</organism>
<keyword evidence="3" id="KW-0720">Serine protease</keyword>
<dbReference type="PRINTS" id="PR00722">
    <property type="entry name" value="CHYMOTRYPSIN"/>
</dbReference>
<dbReference type="PROSITE" id="PS00134">
    <property type="entry name" value="TRYPSIN_HIS"/>
    <property type="match status" value="1"/>
</dbReference>
<keyword evidence="6" id="KW-1185">Reference proteome</keyword>
<dbReference type="WBParaSite" id="SRDH1_26210.4">
    <property type="protein sequence ID" value="SRDH1_26210.4"/>
    <property type="gene ID" value="SRDH1_26210"/>
</dbReference>
<dbReference type="InterPro" id="IPR001254">
    <property type="entry name" value="Trypsin_dom"/>
</dbReference>
<feature type="chain" id="PRO_5041643783" evidence="4">
    <location>
        <begin position="20"/>
        <end position="407"/>
    </location>
</feature>
<evidence type="ECO:0000259" key="5">
    <source>
        <dbReference type="PROSITE" id="PS50240"/>
    </source>
</evidence>
<proteinExistence type="inferred from homology"/>
<keyword evidence="3" id="KW-0378">Hydrolase</keyword>
<dbReference type="PROSITE" id="PS00135">
    <property type="entry name" value="TRYPSIN_SER"/>
    <property type="match status" value="1"/>
</dbReference>
<dbReference type="InterPro" id="IPR009003">
    <property type="entry name" value="Peptidase_S1_PA"/>
</dbReference>
<sequence>MIILFNIITIINLLYNVNCNYSSIIQPVIYGGQRLIVNQNGKVDFMKPEIFSINSQSQNIQPGFKQSVEDISKDKRQIAQNHFFHSIQIPESLIQFLLDRFVSISYTVRGFRTVKPKHLCGGLLISNNWILTAAHCISPFQRYSNYFLYFFLIKYSSVNNLQISKLHQHMDKSSSIHFIPKNIPRSIEALILHPNFTQQQSLSPDIGLIQLQSSILNSINNEMYNYEELKHFLLLNDKLLINNQQYICIVSGVGHLNYRNIMNENSNNYFHVAFVHLESCSKLWKKLQLVTETKQNHGQQEEENEWITICRQILIDNSISQKCPFSYLCAGGRYVDGDTCQGDSGGPLLCIESQYYSKFIKQWFVAGIASSGIQCGLNGIPSIYTPIYPYLSWIEFITGYGKLKPFE</sequence>
<evidence type="ECO:0000256" key="1">
    <source>
        <dbReference type="ARBA" id="ARBA00023157"/>
    </source>
</evidence>
<dbReference type="InterPro" id="IPR033116">
    <property type="entry name" value="TRYPSIN_SER"/>
</dbReference>
<keyword evidence="1" id="KW-1015">Disulfide bond</keyword>